<dbReference type="Pfam" id="PF13407">
    <property type="entry name" value="Peripla_BP_4"/>
    <property type="match status" value="1"/>
</dbReference>
<dbReference type="CDD" id="cd01392">
    <property type="entry name" value="HTH_LacI"/>
    <property type="match status" value="1"/>
</dbReference>
<dbReference type="Gene3D" id="1.10.260.40">
    <property type="entry name" value="lambda repressor-like DNA-binding domains"/>
    <property type="match status" value="1"/>
</dbReference>
<evidence type="ECO:0000256" key="1">
    <source>
        <dbReference type="ARBA" id="ARBA00023015"/>
    </source>
</evidence>
<dbReference type="SUPFAM" id="SSF53822">
    <property type="entry name" value="Periplasmic binding protein-like I"/>
    <property type="match status" value="1"/>
</dbReference>
<dbReference type="PROSITE" id="PS00356">
    <property type="entry name" value="HTH_LACI_1"/>
    <property type="match status" value="1"/>
</dbReference>
<dbReference type="InterPro" id="IPR000843">
    <property type="entry name" value="HTH_LacI"/>
</dbReference>
<evidence type="ECO:0000256" key="3">
    <source>
        <dbReference type="ARBA" id="ARBA00023163"/>
    </source>
</evidence>
<evidence type="ECO:0000313" key="5">
    <source>
        <dbReference type="EMBL" id="MBB6062929.1"/>
    </source>
</evidence>
<name>A0A841GSX1_9BACT</name>
<dbReference type="Gene3D" id="3.40.50.2300">
    <property type="match status" value="2"/>
</dbReference>
<dbReference type="GO" id="GO:0000976">
    <property type="term" value="F:transcription cis-regulatory region binding"/>
    <property type="evidence" value="ECO:0007669"/>
    <property type="project" value="TreeGrafter"/>
</dbReference>
<dbReference type="PANTHER" id="PTHR30146">
    <property type="entry name" value="LACI-RELATED TRANSCRIPTIONAL REPRESSOR"/>
    <property type="match status" value="1"/>
</dbReference>
<dbReference type="PANTHER" id="PTHR30146:SF109">
    <property type="entry name" value="HTH-TYPE TRANSCRIPTIONAL REGULATOR GALS"/>
    <property type="match status" value="1"/>
</dbReference>
<gene>
    <name evidence="5" type="ORF">HNP65_001381</name>
</gene>
<organism evidence="5 6">
    <name type="scientific">Thermosipho japonicus</name>
    <dbReference type="NCBI Taxonomy" id="90323"/>
    <lineage>
        <taxon>Bacteria</taxon>
        <taxon>Thermotogati</taxon>
        <taxon>Thermotogota</taxon>
        <taxon>Thermotogae</taxon>
        <taxon>Thermotogales</taxon>
        <taxon>Fervidobacteriaceae</taxon>
        <taxon>Thermosipho</taxon>
    </lineage>
</organism>
<keyword evidence="1" id="KW-0805">Transcription regulation</keyword>
<dbReference type="PROSITE" id="PS50932">
    <property type="entry name" value="HTH_LACI_2"/>
    <property type="match status" value="1"/>
</dbReference>
<reference evidence="5 6" key="1">
    <citation type="submission" date="2020-08" db="EMBL/GenBank/DDBJ databases">
        <title>Genomic Encyclopedia of Type Strains, Phase IV (KMG-IV): sequencing the most valuable type-strain genomes for metagenomic binning, comparative biology and taxonomic classification.</title>
        <authorList>
            <person name="Goeker M."/>
        </authorList>
    </citation>
    <scope>NUCLEOTIDE SEQUENCE [LARGE SCALE GENOMIC DNA]</scope>
    <source>
        <strain evidence="5 6">DSM 13481</strain>
    </source>
</reference>
<comment type="caution">
    <text evidence="5">The sequence shown here is derived from an EMBL/GenBank/DDBJ whole genome shotgun (WGS) entry which is preliminary data.</text>
</comment>
<dbReference type="Proteomes" id="UP000555828">
    <property type="component" value="Unassembled WGS sequence"/>
</dbReference>
<dbReference type="Pfam" id="PF00356">
    <property type="entry name" value="LacI"/>
    <property type="match status" value="1"/>
</dbReference>
<dbReference type="InterPro" id="IPR028082">
    <property type="entry name" value="Peripla_BP_I"/>
</dbReference>
<keyword evidence="3" id="KW-0804">Transcription</keyword>
<evidence type="ECO:0000256" key="2">
    <source>
        <dbReference type="ARBA" id="ARBA00023125"/>
    </source>
</evidence>
<protein>
    <submittedName>
        <fullName evidence="5">LacI family transcriptional regulator</fullName>
    </submittedName>
</protein>
<dbReference type="AlphaFoldDB" id="A0A841GSX1"/>
<keyword evidence="2" id="KW-0238">DNA-binding</keyword>
<evidence type="ECO:0000313" key="6">
    <source>
        <dbReference type="Proteomes" id="UP000555828"/>
    </source>
</evidence>
<dbReference type="InterPro" id="IPR025997">
    <property type="entry name" value="SBP_2_dom"/>
</dbReference>
<dbReference type="InterPro" id="IPR010982">
    <property type="entry name" value="Lambda_DNA-bd_dom_sf"/>
</dbReference>
<dbReference type="SMART" id="SM00354">
    <property type="entry name" value="HTH_LACI"/>
    <property type="match status" value="1"/>
</dbReference>
<sequence>MKKRSVTIKDVARKAGVGVGTVSRVINNSPHVNQRTKEHVLKVIQELGYMPNPHARRLSSGHTKIITTIFPQMVGEFHQLLLSGIDEIFEKEGYTSFVYPLYSENRYKFVRESSDFVLGTDGVIIDALNVDRLLQQYIPKNVPVVSVEFDSEKYDSVIIDNFYGGMIAGDYLSNFEGDIYVITHRRKSKLESTVFEERVNGFIESIEKKGRTIEKIFEIELDWLEAFNVAKEIFTRSNKVIIFTTTDYFAFPVIEFTRIKGLVPQKNFHLCGFDNLTLSNILNITTIKQPIVEMGKSAGELLLRRIKGFTRKKQTVAFKPEIIIRET</sequence>
<dbReference type="PRINTS" id="PR00036">
    <property type="entry name" value="HTHLACI"/>
</dbReference>
<keyword evidence="6" id="KW-1185">Reference proteome</keyword>
<evidence type="ECO:0000259" key="4">
    <source>
        <dbReference type="PROSITE" id="PS50932"/>
    </source>
</evidence>
<dbReference type="GO" id="GO:0003700">
    <property type="term" value="F:DNA-binding transcription factor activity"/>
    <property type="evidence" value="ECO:0007669"/>
    <property type="project" value="TreeGrafter"/>
</dbReference>
<feature type="domain" description="HTH lacI-type" evidence="4">
    <location>
        <begin position="6"/>
        <end position="60"/>
    </location>
</feature>
<dbReference type="SUPFAM" id="SSF47413">
    <property type="entry name" value="lambda repressor-like DNA-binding domains"/>
    <property type="match status" value="1"/>
</dbReference>
<accession>A0A841GSX1</accession>
<dbReference type="RefSeq" id="WP_184619549.1">
    <property type="nucleotide sequence ID" value="NZ_JACHEX010000003.1"/>
</dbReference>
<dbReference type="EMBL" id="JACHEX010000003">
    <property type="protein sequence ID" value="MBB6062929.1"/>
    <property type="molecule type" value="Genomic_DNA"/>
</dbReference>
<proteinExistence type="predicted"/>